<organism evidence="11 12">
    <name type="scientific">Panagrellus redivivus</name>
    <name type="common">Microworm</name>
    <dbReference type="NCBI Taxonomy" id="6233"/>
    <lineage>
        <taxon>Eukaryota</taxon>
        <taxon>Metazoa</taxon>
        <taxon>Ecdysozoa</taxon>
        <taxon>Nematoda</taxon>
        <taxon>Chromadorea</taxon>
        <taxon>Rhabditida</taxon>
        <taxon>Tylenchina</taxon>
        <taxon>Panagrolaimomorpha</taxon>
        <taxon>Panagrolaimoidea</taxon>
        <taxon>Panagrolaimidae</taxon>
        <taxon>Panagrellus</taxon>
    </lineage>
</organism>
<evidence type="ECO:0000313" key="11">
    <source>
        <dbReference type="Proteomes" id="UP000492821"/>
    </source>
</evidence>
<accession>A0A7E4VAU9</accession>
<keyword evidence="9 10" id="KW-0539">Nucleus</keyword>
<keyword evidence="6 10" id="KW-0547">Nucleotide-binding</keyword>
<feature type="binding site" evidence="10">
    <location>
        <position position="19"/>
    </location>
    <ligand>
        <name>ATP</name>
        <dbReference type="ChEBI" id="CHEBI:30616"/>
    </ligand>
</feature>
<reference evidence="12" key="2">
    <citation type="submission" date="2020-10" db="UniProtKB">
        <authorList>
            <consortium name="WormBaseParasite"/>
        </authorList>
    </citation>
    <scope>IDENTIFICATION</scope>
</reference>
<dbReference type="GO" id="GO:0006364">
    <property type="term" value="P:rRNA processing"/>
    <property type="evidence" value="ECO:0007669"/>
    <property type="project" value="UniProtKB-KW"/>
</dbReference>
<dbReference type="AlphaFoldDB" id="A0A7E4VAU9"/>
<dbReference type="GO" id="GO:0042274">
    <property type="term" value="P:ribosomal small subunit biogenesis"/>
    <property type="evidence" value="ECO:0007669"/>
    <property type="project" value="UniProtKB-UniRule"/>
</dbReference>
<dbReference type="PANTHER" id="PTHR12595">
    <property type="entry name" value="POS9-ACTIVATING FACTOR FAP7-RELATED"/>
    <property type="match status" value="1"/>
</dbReference>
<dbReference type="Gene3D" id="3.40.50.300">
    <property type="entry name" value="P-loop containing nucleotide triphosphate hydrolases"/>
    <property type="match status" value="1"/>
</dbReference>
<keyword evidence="2 10" id="KW-0963">Cytoplasm</keyword>
<dbReference type="WBParaSite" id="Pan_g18685.t1">
    <property type="protein sequence ID" value="Pan_g18685.t1"/>
    <property type="gene ID" value="Pan_g18685"/>
</dbReference>
<feature type="binding site" evidence="10">
    <location>
        <position position="24"/>
    </location>
    <ligand>
        <name>ATP</name>
        <dbReference type="ChEBI" id="CHEBI:30616"/>
    </ligand>
</feature>
<dbReference type="Proteomes" id="UP000492821">
    <property type="component" value="Unassembled WGS sequence"/>
</dbReference>
<dbReference type="PANTHER" id="PTHR12595:SF0">
    <property type="entry name" value="ADENYLATE KINASE ISOENZYME 6"/>
    <property type="match status" value="1"/>
</dbReference>
<dbReference type="GO" id="GO:0005737">
    <property type="term" value="C:cytoplasm"/>
    <property type="evidence" value="ECO:0007669"/>
    <property type="project" value="UniProtKB-SubCell"/>
</dbReference>
<proteinExistence type="inferred from homology"/>
<keyword evidence="11" id="KW-1185">Reference proteome</keyword>
<evidence type="ECO:0000256" key="2">
    <source>
        <dbReference type="ARBA" id="ARBA00022490"/>
    </source>
</evidence>
<evidence type="ECO:0000256" key="4">
    <source>
        <dbReference type="ARBA" id="ARBA00022552"/>
    </source>
</evidence>
<evidence type="ECO:0000256" key="6">
    <source>
        <dbReference type="ARBA" id="ARBA00022741"/>
    </source>
</evidence>
<evidence type="ECO:0000256" key="3">
    <source>
        <dbReference type="ARBA" id="ARBA00022517"/>
    </source>
</evidence>
<feature type="region of interest" description="LID" evidence="10">
    <location>
        <begin position="116"/>
        <end position="126"/>
    </location>
</feature>
<dbReference type="SUPFAM" id="SSF52540">
    <property type="entry name" value="P-loop containing nucleoside triphosphate hydrolases"/>
    <property type="match status" value="1"/>
</dbReference>
<feature type="binding site" evidence="10">
    <location>
        <position position="22"/>
    </location>
    <ligand>
        <name>ATP</name>
        <dbReference type="ChEBI" id="CHEBI:30616"/>
    </ligand>
</feature>
<evidence type="ECO:0000313" key="12">
    <source>
        <dbReference type="WBParaSite" id="Pan_g18685.t1"/>
    </source>
</evidence>
<evidence type="ECO:0000256" key="9">
    <source>
        <dbReference type="ARBA" id="ARBA00023242"/>
    </source>
</evidence>
<name>A0A7E4VAU9_PANRE</name>
<comment type="function">
    <text evidence="10">Broad-specificity nucleoside monophosphate (NMP) kinase that catalyzes the reversible transfer of the terminal phosphate group between nucleoside triphosphates and monophosphates. Has also ATPase activity. Involved in the late cytoplasmic maturation steps of the 40S ribosomal particles, specifically 18S rRNA maturation. While NMP activity is not required for ribosome maturation, ATPase activity is. Associates transiently with small ribosomal subunit protein uS11. ATP hydrolysis breaks the interaction with uS11. May temporarily remove uS11 from the ribosome to enable a conformational change of the ribosomal RNA that is needed for the final maturation step of the small ribosomal subunit. Its NMP activity may have a role in nuclear energy homeostasis.</text>
</comment>
<evidence type="ECO:0000256" key="5">
    <source>
        <dbReference type="ARBA" id="ARBA00022679"/>
    </source>
</evidence>
<evidence type="ECO:0000256" key="1">
    <source>
        <dbReference type="ARBA" id="ARBA00000582"/>
    </source>
</evidence>
<keyword evidence="7 10" id="KW-0418">Kinase</keyword>
<comment type="caution">
    <text evidence="10">Lacks conserved residue(s) required for the propagation of feature annotation.</text>
</comment>
<keyword evidence="3 10" id="KW-0690">Ribosome biogenesis</keyword>
<evidence type="ECO:0000256" key="7">
    <source>
        <dbReference type="ARBA" id="ARBA00022777"/>
    </source>
</evidence>
<keyword evidence="5 10" id="KW-0808">Transferase</keyword>
<dbReference type="EC" id="2.7.4.3" evidence="10"/>
<dbReference type="GO" id="GO:0004017">
    <property type="term" value="F:AMP kinase activity"/>
    <property type="evidence" value="ECO:0007669"/>
    <property type="project" value="UniProtKB-UniRule"/>
</dbReference>
<dbReference type="GO" id="GO:0016887">
    <property type="term" value="F:ATP hydrolysis activity"/>
    <property type="evidence" value="ECO:0007669"/>
    <property type="project" value="UniProtKB-UniRule"/>
</dbReference>
<feature type="region of interest" description="NMPbind" evidence="10">
    <location>
        <begin position="39"/>
        <end position="62"/>
    </location>
</feature>
<dbReference type="GO" id="GO:0005524">
    <property type="term" value="F:ATP binding"/>
    <property type="evidence" value="ECO:0007669"/>
    <property type="project" value="UniProtKB-KW"/>
</dbReference>
<evidence type="ECO:0000256" key="10">
    <source>
        <dbReference type="HAMAP-Rule" id="MF_03173"/>
    </source>
</evidence>
<feature type="binding site" evidence="10">
    <location>
        <position position="117"/>
    </location>
    <ligand>
        <name>ATP</name>
        <dbReference type="ChEBI" id="CHEBI:30616"/>
    </ligand>
</feature>
<comment type="catalytic activity">
    <reaction evidence="10">
        <text>ATP + H2O = ADP + phosphate + H(+)</text>
        <dbReference type="Rhea" id="RHEA:13065"/>
        <dbReference type="ChEBI" id="CHEBI:15377"/>
        <dbReference type="ChEBI" id="CHEBI:15378"/>
        <dbReference type="ChEBI" id="CHEBI:30616"/>
        <dbReference type="ChEBI" id="CHEBI:43474"/>
        <dbReference type="ChEBI" id="CHEBI:456216"/>
    </reaction>
</comment>
<dbReference type="Pfam" id="PF13238">
    <property type="entry name" value="AAA_18"/>
    <property type="match status" value="1"/>
</dbReference>
<sequence>MSLPGSRQKPNILITGTPGTGKTTTASRVATELGFAHLNVSEIAIANKFVDSFDDQVASFNLDEDKLLDYLEAYLGSHDGGYVVEYHGCELFPERWFDLVIVLRCDNTLLYDRLKARGYNEKKLTDNIDCEIFGILSEEAKESYDEQIVHELASNTEEDVLSNVDRIVQWAHIYKPAT</sequence>
<evidence type="ECO:0000256" key="8">
    <source>
        <dbReference type="ARBA" id="ARBA00022840"/>
    </source>
</evidence>
<protein>
    <recommendedName>
        <fullName evidence="10">Adenylate kinase isoenzyme 6 homolog</fullName>
        <shortName evidence="10">AK6</shortName>
        <ecNumber evidence="10">2.7.4.3</ecNumber>
    </recommendedName>
    <alternativeName>
        <fullName evidence="10">Dual activity adenylate kinase/ATPase</fullName>
        <shortName evidence="10">AK/ATPase</shortName>
    </alternativeName>
</protein>
<reference evidence="11" key="1">
    <citation type="journal article" date="2013" name="Genetics">
        <title>The draft genome and transcriptome of Panagrellus redivivus are shaped by the harsh demands of a free-living lifestyle.</title>
        <authorList>
            <person name="Srinivasan J."/>
            <person name="Dillman A.R."/>
            <person name="Macchietto M.G."/>
            <person name="Heikkinen L."/>
            <person name="Lakso M."/>
            <person name="Fracchia K.M."/>
            <person name="Antoshechkin I."/>
            <person name="Mortazavi A."/>
            <person name="Wong G."/>
            <person name="Sternberg P.W."/>
        </authorList>
    </citation>
    <scope>NUCLEOTIDE SEQUENCE [LARGE SCALE GENOMIC DNA]</scope>
    <source>
        <strain evidence="11">MT8872</strain>
    </source>
</reference>
<dbReference type="GO" id="GO:0005634">
    <property type="term" value="C:nucleus"/>
    <property type="evidence" value="ECO:0007669"/>
    <property type="project" value="UniProtKB-SubCell"/>
</dbReference>
<keyword evidence="4 10" id="KW-0698">rRNA processing</keyword>
<dbReference type="HAMAP" id="MF_00039">
    <property type="entry name" value="Adenylate_kinase_AK6"/>
    <property type="match status" value="1"/>
</dbReference>
<comment type="subcellular location">
    <subcellularLocation>
        <location evidence="10">Cytoplasm</location>
    </subcellularLocation>
    <subcellularLocation>
        <location evidence="10">Nucleus</location>
    </subcellularLocation>
</comment>
<keyword evidence="8 10" id="KW-0067">ATP-binding</keyword>
<comment type="subunit">
    <text evidence="10">Monomer and homodimer. Interacts with small ribosomal subunit protein uS11. Not a structural component of 43S pre-ribosomes, but transiently interacts with them by binding to uS11.</text>
</comment>
<comment type="similarity">
    <text evidence="10">Belongs to the adenylate kinase family. AK6 subfamily.</text>
</comment>
<feature type="binding site" evidence="10">
    <location>
        <position position="23"/>
    </location>
    <ligand>
        <name>ATP</name>
        <dbReference type="ChEBI" id="CHEBI:30616"/>
    </ligand>
</feature>
<feature type="binding site" evidence="10">
    <location>
        <position position="21"/>
    </location>
    <ligand>
        <name>ATP</name>
        <dbReference type="ChEBI" id="CHEBI:30616"/>
    </ligand>
</feature>
<dbReference type="FunFam" id="3.40.50.300:FF:000372">
    <property type="entry name" value="Adenylate kinase isoenzyme 6 homolog"/>
    <property type="match status" value="1"/>
</dbReference>
<dbReference type="InterPro" id="IPR020618">
    <property type="entry name" value="Adenyl_kinase_AK6"/>
</dbReference>
<comment type="catalytic activity">
    <reaction evidence="1 10">
        <text>AMP + ATP = 2 ADP</text>
        <dbReference type="Rhea" id="RHEA:12973"/>
        <dbReference type="ChEBI" id="CHEBI:30616"/>
        <dbReference type="ChEBI" id="CHEBI:456215"/>
        <dbReference type="ChEBI" id="CHEBI:456216"/>
        <dbReference type="EC" id="2.7.4.3"/>
    </reaction>
</comment>
<dbReference type="InterPro" id="IPR027417">
    <property type="entry name" value="P-loop_NTPase"/>
</dbReference>